<proteinExistence type="inferred from homology"/>
<accession>A0A0V0QPP4</accession>
<dbReference type="AlphaFoldDB" id="A0A0V0QPP4"/>
<dbReference type="SUPFAM" id="SSF50249">
    <property type="entry name" value="Nucleic acid-binding proteins"/>
    <property type="match status" value="3"/>
</dbReference>
<evidence type="ECO:0000313" key="9">
    <source>
        <dbReference type="EMBL" id="KRX04141.1"/>
    </source>
</evidence>
<comment type="similarity">
    <text evidence="1">Belongs to the replication factor A protein 1 family.</text>
</comment>
<dbReference type="CDD" id="cd04476">
    <property type="entry name" value="RPA1_DBD_C"/>
    <property type="match status" value="1"/>
</dbReference>
<evidence type="ECO:0000313" key="10">
    <source>
        <dbReference type="Proteomes" id="UP000054937"/>
    </source>
</evidence>
<keyword evidence="10" id="KW-1185">Reference proteome</keyword>
<organism evidence="9 10">
    <name type="scientific">Pseudocohnilembus persalinus</name>
    <name type="common">Ciliate</name>
    <dbReference type="NCBI Taxonomy" id="266149"/>
    <lineage>
        <taxon>Eukaryota</taxon>
        <taxon>Sar</taxon>
        <taxon>Alveolata</taxon>
        <taxon>Ciliophora</taxon>
        <taxon>Intramacronucleata</taxon>
        <taxon>Oligohymenophorea</taxon>
        <taxon>Scuticociliatia</taxon>
        <taxon>Philasterida</taxon>
        <taxon>Pseudocohnilembidae</taxon>
        <taxon>Pseudocohnilembus</taxon>
    </lineage>
</organism>
<dbReference type="InterPro" id="IPR031657">
    <property type="entry name" value="REPA_OB_2"/>
</dbReference>
<protein>
    <submittedName>
        <fullName evidence="9">Nucleic acid-binding, OB-fold</fullName>
    </submittedName>
</protein>
<evidence type="ECO:0000256" key="1">
    <source>
        <dbReference type="ARBA" id="ARBA00005690"/>
    </source>
</evidence>
<feature type="region of interest" description="Disordered" evidence="6">
    <location>
        <begin position="190"/>
        <end position="261"/>
    </location>
</feature>
<feature type="domain" description="Replication factor A C-terminal" evidence="7">
    <location>
        <begin position="596"/>
        <end position="735"/>
    </location>
</feature>
<dbReference type="Pfam" id="PF16900">
    <property type="entry name" value="REPA_OB_2"/>
    <property type="match status" value="1"/>
</dbReference>
<reference evidence="9 10" key="1">
    <citation type="journal article" date="2015" name="Sci. Rep.">
        <title>Genome of the facultative scuticociliatosis pathogen Pseudocohnilembus persalinus provides insight into its virulence through horizontal gene transfer.</title>
        <authorList>
            <person name="Xiong J."/>
            <person name="Wang G."/>
            <person name="Cheng J."/>
            <person name="Tian M."/>
            <person name="Pan X."/>
            <person name="Warren A."/>
            <person name="Jiang C."/>
            <person name="Yuan D."/>
            <person name="Miao W."/>
        </authorList>
    </citation>
    <scope>NUCLEOTIDE SEQUENCE [LARGE SCALE GENOMIC DNA]</scope>
    <source>
        <strain evidence="9">36N120E</strain>
    </source>
</reference>
<dbReference type="PANTHER" id="PTHR10019">
    <property type="entry name" value="SNF5"/>
    <property type="match status" value="1"/>
</dbReference>
<dbReference type="GO" id="GO:0003677">
    <property type="term" value="F:DNA binding"/>
    <property type="evidence" value="ECO:0007669"/>
    <property type="project" value="UniProtKB-KW"/>
</dbReference>
<sequence>MAKLSQNGITSVLQNKEGLILQFIEPKPYEQKDKNCWKGRLSDGFVSNKVYFAKDSITKIEASVQNQNQPIIKLLNYVCKQDKQGSNFFQLIITDCTVIVGNIKNVIGAPIDYQEYINRGQTNIEGSNDIPSEYHNQIPQGIFNTVVPTKQQINQFQKNINAQPQPAPQNNANNQQQQQLQQQFQNQNLNNNNFQNQNQPQQQQKPQFNQQPNQFQPQQQQQFQPQQQQQFQPQQPQQFQQQQPQQQQQQQQQQQYQPKQVQKINPIPQSTFINQIQQKQSQKNSFNPMNTATGFGKQNAPKNQAIQQIPQQYQQKLNSEYTAILGLNPSIGQSFKIKARVTAKKDIKEFTSKGKPGKLFSFDLIDVEGTEITATCFGEAVDKFYDLVQQGQVYVFENGLIRENNNSTFNKPNKYVINFSPQSIIELTDDDQSIKQENFSFKTVEEFIQLKVKERADLCVYIKKAGELQSLKGGQLMKRSLTLTDQSQQGIEYALFGDAALDEQTFKEGNLIILKDAGVGEFQGCKQISYPRKIIPESDQIPQFQQLRQFLQQTGGDFQIQQQVPQKAGSKKLISTITEIEREARELENNPEQVLYHNIFGYCTYIKADGTLYYNSCSMPNCKKKVNLNTDEQFVCNTCNQIVQPKARYVIPSLRIVDATGSLFVSCFDEAGEVLIGQPADEIKQLKEDSNQMEQALKDELSKNQYKQFLMTIQSKVENYEGNSRIKHVIFSIKEQTNNVLEGNKILQQIQVYEQN</sequence>
<keyword evidence="5" id="KW-0238">DNA-binding</keyword>
<keyword evidence="2" id="KW-0479">Metal-binding</keyword>
<feature type="compositionally biased region" description="Low complexity" evidence="6">
    <location>
        <begin position="275"/>
        <end position="286"/>
    </location>
</feature>
<evidence type="ECO:0000256" key="4">
    <source>
        <dbReference type="ARBA" id="ARBA00022833"/>
    </source>
</evidence>
<dbReference type="FunFam" id="2.40.50.140:FF:000041">
    <property type="entry name" value="Replication protein A subunit"/>
    <property type="match status" value="1"/>
</dbReference>
<evidence type="ECO:0000256" key="6">
    <source>
        <dbReference type="SAM" id="MobiDB-lite"/>
    </source>
</evidence>
<dbReference type="InterPro" id="IPR013955">
    <property type="entry name" value="Rep_factor-A_C"/>
</dbReference>
<evidence type="ECO:0000256" key="3">
    <source>
        <dbReference type="ARBA" id="ARBA00022771"/>
    </source>
</evidence>
<evidence type="ECO:0000259" key="7">
    <source>
        <dbReference type="Pfam" id="PF08646"/>
    </source>
</evidence>
<dbReference type="OMA" id="CATISFM"/>
<name>A0A0V0QPP4_PSEPJ</name>
<dbReference type="InParanoid" id="A0A0V0QPP4"/>
<dbReference type="Pfam" id="PF08646">
    <property type="entry name" value="Rep_fac-A_C"/>
    <property type="match status" value="1"/>
</dbReference>
<dbReference type="GO" id="GO:0008270">
    <property type="term" value="F:zinc ion binding"/>
    <property type="evidence" value="ECO:0007669"/>
    <property type="project" value="UniProtKB-KW"/>
</dbReference>
<dbReference type="CDD" id="cd04474">
    <property type="entry name" value="RPA1_DBD_A"/>
    <property type="match status" value="1"/>
</dbReference>
<feature type="compositionally biased region" description="Low complexity" evidence="6">
    <location>
        <begin position="190"/>
        <end position="260"/>
    </location>
</feature>
<keyword evidence="3" id="KW-0863">Zinc-finger</keyword>
<feature type="region of interest" description="Disordered" evidence="6">
    <location>
        <begin position="275"/>
        <end position="303"/>
    </location>
</feature>
<dbReference type="InterPro" id="IPR012340">
    <property type="entry name" value="NA-bd_OB-fold"/>
</dbReference>
<evidence type="ECO:0000259" key="8">
    <source>
        <dbReference type="Pfam" id="PF16900"/>
    </source>
</evidence>
<gene>
    <name evidence="9" type="ORF">PPERSA_08356</name>
</gene>
<dbReference type="Gene3D" id="2.40.50.140">
    <property type="entry name" value="Nucleic acid-binding proteins"/>
    <property type="match status" value="4"/>
</dbReference>
<dbReference type="Proteomes" id="UP000054937">
    <property type="component" value="Unassembled WGS sequence"/>
</dbReference>
<dbReference type="OrthoDB" id="300060at2759"/>
<feature type="region of interest" description="Disordered" evidence="6">
    <location>
        <begin position="162"/>
        <end position="181"/>
    </location>
</feature>
<dbReference type="InterPro" id="IPR047192">
    <property type="entry name" value="Euk_RPA1_DBD_C"/>
</dbReference>
<dbReference type="EMBL" id="LDAU01000121">
    <property type="protein sequence ID" value="KRX04141.1"/>
    <property type="molecule type" value="Genomic_DNA"/>
</dbReference>
<comment type="caution">
    <text evidence="9">The sequence shown here is derived from an EMBL/GenBank/DDBJ whole genome shotgun (WGS) entry which is preliminary data.</text>
</comment>
<feature type="domain" description="Replication protein A OB" evidence="8">
    <location>
        <begin position="463"/>
        <end position="529"/>
    </location>
</feature>
<evidence type="ECO:0000256" key="2">
    <source>
        <dbReference type="ARBA" id="ARBA00022723"/>
    </source>
</evidence>
<keyword evidence="4" id="KW-0862">Zinc</keyword>
<evidence type="ECO:0000256" key="5">
    <source>
        <dbReference type="ARBA" id="ARBA00023125"/>
    </source>
</evidence>